<keyword evidence="3" id="KW-1185">Reference proteome</keyword>
<evidence type="ECO:0000256" key="1">
    <source>
        <dbReference type="SAM" id="SignalP"/>
    </source>
</evidence>
<name>A0AAE9YPL1_9GAMM</name>
<feature type="chain" id="PRO_5042061086" evidence="1">
    <location>
        <begin position="21"/>
        <end position="293"/>
    </location>
</feature>
<reference evidence="2 3" key="2">
    <citation type="journal article" date="2022" name="Mar. Drugs">
        <title>Bioassay-Guided Fractionation Leads to the Detection of Cholic Acid Generated by the Rare Thalassomonas sp.</title>
        <authorList>
            <person name="Pheiffer F."/>
            <person name="Schneider Y.K."/>
            <person name="Hansen E.H."/>
            <person name="Andersen J.H."/>
            <person name="Isaksson J."/>
            <person name="Busche T."/>
            <person name="R C."/>
            <person name="Kalinowski J."/>
            <person name="Zyl L.V."/>
            <person name="Trindade M."/>
        </authorList>
    </citation>
    <scope>NUCLEOTIDE SEQUENCE [LARGE SCALE GENOMIC DNA]</scope>
    <source>
        <strain evidence="2 3">A5K-106</strain>
    </source>
</reference>
<gene>
    <name evidence="2" type="ORF">SG35_017960</name>
</gene>
<dbReference type="AlphaFoldDB" id="A0AAE9YPL1"/>
<organism evidence="2 3">
    <name type="scientific">Thalassomonas actiniarum</name>
    <dbReference type="NCBI Taxonomy" id="485447"/>
    <lineage>
        <taxon>Bacteria</taxon>
        <taxon>Pseudomonadati</taxon>
        <taxon>Pseudomonadota</taxon>
        <taxon>Gammaproteobacteria</taxon>
        <taxon>Alteromonadales</taxon>
        <taxon>Colwelliaceae</taxon>
        <taxon>Thalassomonas</taxon>
    </lineage>
</organism>
<protein>
    <submittedName>
        <fullName evidence="2">Transporter substrate-binding domain-containing protein</fullName>
    </submittedName>
</protein>
<dbReference type="Proteomes" id="UP000032568">
    <property type="component" value="Chromosome"/>
</dbReference>
<proteinExistence type="predicted"/>
<dbReference type="EMBL" id="CP059735">
    <property type="protein sequence ID" value="WDD97217.1"/>
    <property type="molecule type" value="Genomic_DNA"/>
</dbReference>
<evidence type="ECO:0000313" key="2">
    <source>
        <dbReference type="EMBL" id="WDD97217.1"/>
    </source>
</evidence>
<dbReference type="RefSeq" id="WP_084692834.1">
    <property type="nucleotide sequence ID" value="NZ_CP059735.1"/>
</dbReference>
<dbReference type="Gene3D" id="3.40.190.10">
    <property type="entry name" value="Periplasmic binding protein-like II"/>
    <property type="match status" value="2"/>
</dbReference>
<sequence length="293" mass="33113">MKIAAIWSLALLLVSPMLSGAEPVRTLTYSFTDVRYHYCTDVIKLLLKKSEDKFGPTRLIKHPYAEVLNSSDPRKLQFMVDGAVDVNCIGYNQERAPKFNWVEPGITMGLLGYRILLIREGSQFKFEQVKALADLNLGLRGGFVSTWADMHVLKHNKVKTVTANNYLSLLAMLKAGRFEYISRGINEIWAEIAADQQEEQNAMLAAENSLALFYPADHFIATAKTNSQLAKQLKYGMVKALADGSLKQLFLKAMEGVLLKAQVKKRRVFHLDSPEPMLTIKTDWWMDNKPTEP</sequence>
<dbReference type="KEGG" id="tact:SG35_017960"/>
<keyword evidence="1" id="KW-0732">Signal</keyword>
<evidence type="ECO:0000313" key="3">
    <source>
        <dbReference type="Proteomes" id="UP000032568"/>
    </source>
</evidence>
<reference evidence="2 3" key="1">
    <citation type="journal article" date="2015" name="Genome Announc.">
        <title>Draft Genome Sequences of Marine Isolates of Thalassomonas viridans and Thalassomonas actiniarum.</title>
        <authorList>
            <person name="Olonade I."/>
            <person name="van Zyl L.J."/>
            <person name="Trindade M."/>
        </authorList>
    </citation>
    <scope>NUCLEOTIDE SEQUENCE [LARGE SCALE GENOMIC DNA]</scope>
    <source>
        <strain evidence="2 3">A5K-106</strain>
    </source>
</reference>
<feature type="signal peptide" evidence="1">
    <location>
        <begin position="1"/>
        <end position="20"/>
    </location>
</feature>
<accession>A0AAE9YPL1</accession>
<dbReference type="SUPFAM" id="SSF53850">
    <property type="entry name" value="Periplasmic binding protein-like II"/>
    <property type="match status" value="1"/>
</dbReference>